<organism evidence="2 3">
    <name type="scientific">Fructobacillus papyrifericola</name>
    <dbReference type="NCBI Taxonomy" id="2713172"/>
    <lineage>
        <taxon>Bacteria</taxon>
        <taxon>Bacillati</taxon>
        <taxon>Bacillota</taxon>
        <taxon>Bacilli</taxon>
        <taxon>Lactobacillales</taxon>
        <taxon>Lactobacillaceae</taxon>
        <taxon>Fructobacillus</taxon>
    </lineage>
</organism>
<evidence type="ECO:0000313" key="3">
    <source>
        <dbReference type="Proteomes" id="UP000735205"/>
    </source>
</evidence>
<sequence>MVFIGFTAIFIILFWITWKLWTEWIPWLIILYIAALVISFIADVFGVLFSVPGLVIIAIGLGVGIPLGLYVQKKQNEKKQSNNS</sequence>
<keyword evidence="1" id="KW-0472">Membrane</keyword>
<dbReference type="RefSeq" id="WP_213793073.1">
    <property type="nucleotide sequence ID" value="NZ_JAAMFJ010000002.1"/>
</dbReference>
<feature type="transmembrane region" description="Helical" evidence="1">
    <location>
        <begin position="54"/>
        <end position="71"/>
    </location>
</feature>
<gene>
    <name evidence="2" type="ORF">G6R28_04635</name>
</gene>
<proteinExistence type="predicted"/>
<feature type="transmembrane region" description="Helical" evidence="1">
    <location>
        <begin position="6"/>
        <end position="22"/>
    </location>
</feature>
<accession>A0ABS5QU96</accession>
<protein>
    <submittedName>
        <fullName evidence="2">Uncharacterized protein</fullName>
    </submittedName>
</protein>
<evidence type="ECO:0000313" key="2">
    <source>
        <dbReference type="EMBL" id="MBS9336517.1"/>
    </source>
</evidence>
<name>A0ABS5QU96_9LACO</name>
<dbReference type="Proteomes" id="UP000735205">
    <property type="component" value="Unassembled WGS sequence"/>
</dbReference>
<keyword evidence="1" id="KW-1133">Transmembrane helix</keyword>
<evidence type="ECO:0000256" key="1">
    <source>
        <dbReference type="SAM" id="Phobius"/>
    </source>
</evidence>
<keyword evidence="3" id="KW-1185">Reference proteome</keyword>
<reference evidence="2 3" key="1">
    <citation type="submission" date="2020-02" db="EMBL/GenBank/DDBJ databases">
        <title>Fructobacillus sp. isolated from paper mulberry of Taiwan.</title>
        <authorList>
            <person name="Lin S.-T."/>
        </authorList>
    </citation>
    <scope>NUCLEOTIDE SEQUENCE [LARGE SCALE GENOMIC DNA]</scope>
    <source>
        <strain evidence="2 3">M1-21</strain>
    </source>
</reference>
<comment type="caution">
    <text evidence="2">The sequence shown here is derived from an EMBL/GenBank/DDBJ whole genome shotgun (WGS) entry which is preliminary data.</text>
</comment>
<dbReference type="EMBL" id="JAAMFJ010000002">
    <property type="protein sequence ID" value="MBS9336517.1"/>
    <property type="molecule type" value="Genomic_DNA"/>
</dbReference>
<feature type="transmembrane region" description="Helical" evidence="1">
    <location>
        <begin position="29"/>
        <end position="48"/>
    </location>
</feature>
<keyword evidence="1" id="KW-0812">Transmembrane</keyword>